<protein>
    <submittedName>
        <fullName evidence="1">Uncharacterized protein</fullName>
    </submittedName>
</protein>
<name>A0A0J9UV88_FUSO4</name>
<evidence type="ECO:0000313" key="2">
    <source>
        <dbReference type="Proteomes" id="UP000009097"/>
    </source>
</evidence>
<dbReference type="GeneID" id="28959725"/>
<dbReference type="AlphaFoldDB" id="A0A0J9UV88"/>
<dbReference type="VEuPathDB" id="FungiDB:FOXG_19019"/>
<proteinExistence type="predicted"/>
<dbReference type="KEGG" id="fox:FOXG_19019"/>
<dbReference type="RefSeq" id="XP_018240411.1">
    <property type="nucleotide sequence ID" value="XM_018399184.1"/>
</dbReference>
<accession>A0A0J9UV88</accession>
<dbReference type="Proteomes" id="UP000009097">
    <property type="component" value="Unassembled WGS sequence"/>
</dbReference>
<reference evidence="1" key="1">
    <citation type="submission" date="2007-04" db="EMBL/GenBank/DDBJ databases">
        <authorList>
            <consortium name="The Broad Institute Genome Sequencing Platform"/>
            <person name="Birren B."/>
            <person name="Lander E."/>
            <person name="Galagan J."/>
            <person name="Nusbaum C."/>
            <person name="Devon K."/>
            <person name="Ma L.-J."/>
            <person name="Jaffe D."/>
            <person name="Butler J."/>
            <person name="Alvarez P."/>
            <person name="Gnerre S."/>
            <person name="Grabherr M."/>
            <person name="Kleber M."/>
            <person name="Mauceli E."/>
            <person name="Brockman W."/>
            <person name="MacCallum I.A."/>
            <person name="Young S."/>
            <person name="LaButti K."/>
            <person name="DeCaprio D."/>
            <person name="Crawford M."/>
            <person name="Koehrsen M."/>
            <person name="Engels R."/>
            <person name="Montgomery P."/>
            <person name="Pearson M."/>
            <person name="Howarth C."/>
            <person name="Larson L."/>
            <person name="White J."/>
            <person name="O'Leary S."/>
            <person name="Kodira C."/>
            <person name="Zeng Q."/>
            <person name="Yandava C."/>
            <person name="Alvarado L."/>
            <person name="Kistler C."/>
            <person name="Shim W.-B."/>
            <person name="Kang S."/>
            <person name="Woloshuk C."/>
        </authorList>
    </citation>
    <scope>NUCLEOTIDE SEQUENCE</scope>
    <source>
        <strain evidence="1">4287</strain>
    </source>
</reference>
<reference evidence="1" key="2">
    <citation type="journal article" date="2010" name="Nature">
        <title>Comparative genomics reveals mobile pathogenicity chromosomes in Fusarium.</title>
        <authorList>
            <person name="Ma L.J."/>
            <person name="van der Does H.C."/>
            <person name="Borkovich K.A."/>
            <person name="Coleman J.J."/>
            <person name="Daboussi M.J."/>
            <person name="Di Pietro A."/>
            <person name="Dufresne M."/>
            <person name="Freitag M."/>
            <person name="Grabherr M."/>
            <person name="Henrissat B."/>
            <person name="Houterman P.M."/>
            <person name="Kang S."/>
            <person name="Shim W.B."/>
            <person name="Woloshuk C."/>
            <person name="Xie X."/>
            <person name="Xu J.R."/>
            <person name="Antoniw J."/>
            <person name="Baker S.E."/>
            <person name="Bluhm B.H."/>
            <person name="Breakspear A."/>
            <person name="Brown D.W."/>
            <person name="Butchko R.A."/>
            <person name="Chapman S."/>
            <person name="Coulson R."/>
            <person name="Coutinho P.M."/>
            <person name="Danchin E.G."/>
            <person name="Diener A."/>
            <person name="Gale L.R."/>
            <person name="Gardiner D.M."/>
            <person name="Goff S."/>
            <person name="Hammond-Kosack K.E."/>
            <person name="Hilburn K."/>
            <person name="Hua-Van A."/>
            <person name="Jonkers W."/>
            <person name="Kazan K."/>
            <person name="Kodira C.D."/>
            <person name="Koehrsen M."/>
            <person name="Kumar L."/>
            <person name="Lee Y.H."/>
            <person name="Li L."/>
            <person name="Manners J.M."/>
            <person name="Miranda-Saavedra D."/>
            <person name="Mukherjee M."/>
            <person name="Park G."/>
            <person name="Park J."/>
            <person name="Park S.Y."/>
            <person name="Proctor R.H."/>
            <person name="Regev A."/>
            <person name="Ruiz-Roldan M.C."/>
            <person name="Sain D."/>
            <person name="Sakthikumar S."/>
            <person name="Sykes S."/>
            <person name="Schwartz D.C."/>
            <person name="Turgeon B.G."/>
            <person name="Wapinski I."/>
            <person name="Yoder O."/>
            <person name="Young S."/>
            <person name="Zeng Q."/>
            <person name="Zhou S."/>
            <person name="Galagan J."/>
            <person name="Cuomo C.A."/>
            <person name="Kistler H.C."/>
            <person name="Rep M."/>
        </authorList>
    </citation>
    <scope>NUCLEOTIDE SEQUENCE [LARGE SCALE GENOMIC DNA]</scope>
    <source>
        <strain evidence="1">4287</strain>
    </source>
</reference>
<organism evidence="1 2">
    <name type="scientific">Fusarium oxysporum f. sp. lycopersici (strain 4287 / CBS 123668 / FGSC 9935 / NRRL 34936)</name>
    <name type="common">Fusarium vascular wilt of tomato</name>
    <dbReference type="NCBI Taxonomy" id="426428"/>
    <lineage>
        <taxon>Eukaryota</taxon>
        <taxon>Fungi</taxon>
        <taxon>Dikarya</taxon>
        <taxon>Ascomycota</taxon>
        <taxon>Pezizomycotina</taxon>
        <taxon>Sordariomycetes</taxon>
        <taxon>Hypocreomycetidae</taxon>
        <taxon>Hypocreales</taxon>
        <taxon>Nectriaceae</taxon>
        <taxon>Fusarium</taxon>
        <taxon>Fusarium oxysporum species complex</taxon>
    </lineage>
</organism>
<evidence type="ECO:0000313" key="1">
    <source>
        <dbReference type="EMBL" id="KNB02366.1"/>
    </source>
</evidence>
<dbReference type="EMBL" id="DS231700">
    <property type="protein sequence ID" value="KNB02366.1"/>
    <property type="molecule type" value="Genomic_DNA"/>
</dbReference>
<gene>
    <name evidence="1" type="ORF">FOXG_19019</name>
</gene>
<sequence length="103" mass="10561">MPDLKNERLEVLSTCCHRALHTLARLCDHAVAARAGARDGGFILIFVFTATRADGITIIIVATAGSAAVELDTLALASNTIALASARADVGSGCAVAREGRVG</sequence>